<dbReference type="EMBL" id="CCCS020000002">
    <property type="protein sequence ID" value="CDQ08789.1"/>
    <property type="molecule type" value="Genomic_DNA"/>
</dbReference>
<dbReference type="Proteomes" id="UP000193925">
    <property type="component" value="Chromosome AFERRI"/>
</dbReference>
<reference evidence="2 3" key="3">
    <citation type="submission" date="2017-03" db="EMBL/GenBank/DDBJ databases">
        <authorList>
            <person name="Regsiter A."/>
            <person name="William W."/>
        </authorList>
    </citation>
    <scope>NUCLEOTIDE SEQUENCE [LARGE SCALE GENOMIC DNA]</scope>
    <source>
        <strain evidence="2">PRJEB5721</strain>
    </source>
</reference>
<dbReference type="EMBL" id="LT841305">
    <property type="protein sequence ID" value="SMH66990.1"/>
    <property type="molecule type" value="Genomic_DNA"/>
</dbReference>
<protein>
    <submittedName>
        <fullName evidence="1">Uncharacterized protein</fullName>
    </submittedName>
</protein>
<reference evidence="1" key="2">
    <citation type="submission" date="2014-07" db="EMBL/GenBank/DDBJ databases">
        <title>Initial genome analysis of the psychrotolerant acidophile Acidithiobacillus ferrivorans CF27: insights into iron and sulfur oxidation pathways and into biofilm formation.</title>
        <authorList>
            <person name="Talla E."/>
            <person name="Hedrich S."/>
            <person name="Mangenot S."/>
            <person name="Ji B."/>
            <person name="Johnson D.B."/>
            <person name="Barbe V."/>
            <person name="Bonnefoy V."/>
        </authorList>
    </citation>
    <scope>NUCLEOTIDE SEQUENCE [LARGE SCALE GENOMIC DNA]</scope>
    <source>
        <strain evidence="1">CF27</strain>
    </source>
</reference>
<gene>
    <name evidence="1" type="ORF">AFERRI_100224</name>
    <name evidence="2" type="ORF">AFERRI_50191</name>
</gene>
<organism evidence="1">
    <name type="scientific">Acidithiobacillus ferrivorans</name>
    <dbReference type="NCBI Taxonomy" id="160808"/>
    <lineage>
        <taxon>Bacteria</taxon>
        <taxon>Pseudomonadati</taxon>
        <taxon>Pseudomonadota</taxon>
        <taxon>Acidithiobacillia</taxon>
        <taxon>Acidithiobacillales</taxon>
        <taxon>Acidithiobacillaceae</taxon>
        <taxon>Acidithiobacillus</taxon>
    </lineage>
</organism>
<sequence>MRYGINRTVSMRSLSIRVKNIMAALSRTDITRKTLC</sequence>
<name>A0A060UQD0_9PROT</name>
<reference evidence="1" key="1">
    <citation type="submission" date="2014-03" db="EMBL/GenBank/DDBJ databases">
        <authorList>
            <person name="Genoscope - CEA"/>
        </authorList>
    </citation>
    <scope>NUCLEOTIDE SEQUENCE [LARGE SCALE GENOMIC DNA]</scope>
    <source>
        <strain evidence="1">CF27</strain>
    </source>
</reference>
<evidence type="ECO:0000313" key="2">
    <source>
        <dbReference type="EMBL" id="SMH66990.1"/>
    </source>
</evidence>
<keyword evidence="3" id="KW-1185">Reference proteome</keyword>
<dbReference type="AlphaFoldDB" id="A0A060UQD0"/>
<evidence type="ECO:0000313" key="3">
    <source>
        <dbReference type="Proteomes" id="UP000193925"/>
    </source>
</evidence>
<accession>A0A060UQD0</accession>
<proteinExistence type="predicted"/>
<evidence type="ECO:0000313" key="1">
    <source>
        <dbReference type="EMBL" id="CDQ08789.1"/>
    </source>
</evidence>